<gene>
    <name evidence="1" type="ORF">POI8812_01634</name>
</gene>
<sequence length="294" mass="34300">MTVIDLRKVRDPDEFVLRLSGDFHSVEASDISRLIASFADAYRELGKQVQWDDFEVHVVGFEAGSFKTVFRRIDSEIRSLFTDVPRQVVVTVLAALLLNFLRDPGFELTEFQDHVVFQRGDEQYIFDRADFEAAESLEQPEKVGKPLARFFRRLFDMPDVIGLSVEDRNENLPYPYIYVPRVDFARVAEQAELEEDRREERVIREERIPIQIVKAVFNDPTRKWDFIIAGRKESCRITDKDFYRDTLARKYVFGRGDVLLVDLVVFQRLDAEHGVWMNEAFEVEKVHELVPGGS</sequence>
<name>A0A2R8AAT5_9RHOB</name>
<evidence type="ECO:0000313" key="1">
    <source>
        <dbReference type="EMBL" id="SPF29326.1"/>
    </source>
</evidence>
<reference evidence="1 2" key="1">
    <citation type="submission" date="2018-03" db="EMBL/GenBank/DDBJ databases">
        <authorList>
            <person name="Keele B.F."/>
        </authorList>
    </citation>
    <scope>NUCLEOTIDE SEQUENCE [LARGE SCALE GENOMIC DNA]</scope>
    <source>
        <strain evidence="1 2">CeCT 8812</strain>
    </source>
</reference>
<proteinExistence type="predicted"/>
<protein>
    <submittedName>
        <fullName evidence="1">Uncharacterized protein</fullName>
    </submittedName>
</protein>
<dbReference type="EMBL" id="OMKW01000002">
    <property type="protein sequence ID" value="SPF29326.1"/>
    <property type="molecule type" value="Genomic_DNA"/>
</dbReference>
<dbReference type="Proteomes" id="UP000244932">
    <property type="component" value="Unassembled WGS sequence"/>
</dbReference>
<keyword evidence="2" id="KW-1185">Reference proteome</keyword>
<evidence type="ECO:0000313" key="2">
    <source>
        <dbReference type="Proteomes" id="UP000244932"/>
    </source>
</evidence>
<accession>A0A2R8AAT5</accession>
<dbReference type="AlphaFoldDB" id="A0A2R8AAT5"/>
<dbReference type="RefSeq" id="WP_108782034.1">
    <property type="nucleotide sequence ID" value="NZ_OMKW01000002.1"/>
</dbReference>
<dbReference type="OrthoDB" id="283723at204455"/>
<organism evidence="1 2">
    <name type="scientific">Pontivivens insulae</name>
    <dbReference type="NCBI Taxonomy" id="1639689"/>
    <lineage>
        <taxon>Bacteria</taxon>
        <taxon>Pseudomonadati</taxon>
        <taxon>Pseudomonadota</taxon>
        <taxon>Alphaproteobacteria</taxon>
        <taxon>Rhodobacterales</taxon>
        <taxon>Paracoccaceae</taxon>
        <taxon>Pontivivens</taxon>
    </lineage>
</organism>